<keyword evidence="4" id="KW-1185">Reference proteome</keyword>
<organism evidence="3 4">
    <name type="scientific">Streptomyces halobius</name>
    <dbReference type="NCBI Taxonomy" id="2879846"/>
    <lineage>
        <taxon>Bacteria</taxon>
        <taxon>Bacillati</taxon>
        <taxon>Actinomycetota</taxon>
        <taxon>Actinomycetes</taxon>
        <taxon>Kitasatosporales</taxon>
        <taxon>Streptomycetaceae</taxon>
        <taxon>Streptomyces</taxon>
    </lineage>
</organism>
<proteinExistence type="predicted"/>
<dbReference type="InterPro" id="IPR045745">
    <property type="entry name" value="HTH_58_Actinobacteria-type"/>
</dbReference>
<dbReference type="Pfam" id="PF19575">
    <property type="entry name" value="HTH_58"/>
    <property type="match status" value="1"/>
</dbReference>
<protein>
    <submittedName>
        <fullName evidence="3">Transcriptional regulator</fullName>
    </submittedName>
</protein>
<accession>A0ABY4MD70</accession>
<dbReference type="RefSeq" id="WP_248866632.1">
    <property type="nucleotide sequence ID" value="NZ_CP086322.1"/>
</dbReference>
<evidence type="ECO:0000313" key="3">
    <source>
        <dbReference type="EMBL" id="UQA95719.1"/>
    </source>
</evidence>
<evidence type="ECO:0000313" key="4">
    <source>
        <dbReference type="Proteomes" id="UP000830115"/>
    </source>
</evidence>
<feature type="domain" description="Helix-turn-helix" evidence="2">
    <location>
        <begin position="15"/>
        <end position="69"/>
    </location>
</feature>
<feature type="region of interest" description="Disordered" evidence="1">
    <location>
        <begin position="1"/>
        <end position="20"/>
    </location>
</feature>
<dbReference type="EMBL" id="CP086322">
    <property type="protein sequence ID" value="UQA95719.1"/>
    <property type="molecule type" value="Genomic_DNA"/>
</dbReference>
<gene>
    <name evidence="3" type="ORF">K9S39_31085</name>
</gene>
<dbReference type="Proteomes" id="UP000830115">
    <property type="component" value="Chromosome"/>
</dbReference>
<evidence type="ECO:0000259" key="2">
    <source>
        <dbReference type="Pfam" id="PF19575"/>
    </source>
</evidence>
<name>A0ABY4MD70_9ACTN</name>
<reference evidence="3" key="1">
    <citation type="submission" date="2021-10" db="EMBL/GenBank/DDBJ databases">
        <title>Streptomyces nigrumlapis sp.nov.,an antimicrobial producing actinobacterium isolated from Black Gobi rocks.</title>
        <authorList>
            <person name="Wen Y."/>
            <person name="Zhang W."/>
            <person name="Liu X.G."/>
        </authorList>
    </citation>
    <scope>NUCLEOTIDE SEQUENCE</scope>
    <source>
        <strain evidence="3">ST13-2-2</strain>
    </source>
</reference>
<sequence length="73" mass="7992">MSITAPFGPRTYRPRLTGEARRAKARELARDYKGGSTIRGLALSAGLSYGTVRTLLREEGVELRPRGGHAPMH</sequence>
<evidence type="ECO:0000256" key="1">
    <source>
        <dbReference type="SAM" id="MobiDB-lite"/>
    </source>
</evidence>